<dbReference type="PIRSF" id="PIRSF001296">
    <property type="entry name" value="K_ATPase_KdpC"/>
    <property type="match status" value="1"/>
</dbReference>
<evidence type="ECO:0000256" key="6">
    <source>
        <dbReference type="ARBA" id="ARBA00022840"/>
    </source>
</evidence>
<gene>
    <name evidence="11" type="primary">kdpC</name>
    <name evidence="12" type="ORF">SAMN05421659_105187</name>
</gene>
<keyword evidence="3 11" id="KW-0633">Potassium transport</keyword>
<dbReference type="InterPro" id="IPR003820">
    <property type="entry name" value="KdpC"/>
</dbReference>
<keyword evidence="8 11" id="KW-1133">Transmembrane helix</keyword>
<feature type="transmembrane region" description="Helical" evidence="11">
    <location>
        <begin position="12"/>
        <end position="38"/>
    </location>
</feature>
<evidence type="ECO:0000256" key="5">
    <source>
        <dbReference type="ARBA" id="ARBA00022741"/>
    </source>
</evidence>
<dbReference type="NCBIfam" id="NF001454">
    <property type="entry name" value="PRK00315.1"/>
    <property type="match status" value="1"/>
</dbReference>
<keyword evidence="13" id="KW-1185">Reference proteome</keyword>
<evidence type="ECO:0000256" key="2">
    <source>
        <dbReference type="ARBA" id="ARBA00022475"/>
    </source>
</evidence>
<organism evidence="12 13">
    <name type="scientific">[Clostridium] fimetarium</name>
    <dbReference type="NCBI Taxonomy" id="99656"/>
    <lineage>
        <taxon>Bacteria</taxon>
        <taxon>Bacillati</taxon>
        <taxon>Bacillota</taxon>
        <taxon>Clostridia</taxon>
        <taxon>Lachnospirales</taxon>
        <taxon>Lachnospiraceae</taxon>
    </lineage>
</organism>
<name>A0A1I0PM18_9FIRM</name>
<evidence type="ECO:0000256" key="1">
    <source>
        <dbReference type="ARBA" id="ARBA00022448"/>
    </source>
</evidence>
<keyword evidence="9 11" id="KW-0406">Ion transport</keyword>
<keyword evidence="7 11" id="KW-0630">Potassium</keyword>
<evidence type="ECO:0000256" key="3">
    <source>
        <dbReference type="ARBA" id="ARBA00022538"/>
    </source>
</evidence>
<dbReference type="Proteomes" id="UP000199701">
    <property type="component" value="Unassembled WGS sequence"/>
</dbReference>
<dbReference type="Pfam" id="PF02669">
    <property type="entry name" value="KdpC"/>
    <property type="match status" value="1"/>
</dbReference>
<comment type="similarity">
    <text evidence="11">Belongs to the KdpC family.</text>
</comment>
<dbReference type="HAMAP" id="MF_00276">
    <property type="entry name" value="KdpC"/>
    <property type="match status" value="1"/>
</dbReference>
<dbReference type="PANTHER" id="PTHR30042:SF2">
    <property type="entry name" value="POTASSIUM-TRANSPORTING ATPASE KDPC SUBUNIT"/>
    <property type="match status" value="1"/>
</dbReference>
<dbReference type="GO" id="GO:0008556">
    <property type="term" value="F:P-type potassium transmembrane transporter activity"/>
    <property type="evidence" value="ECO:0007669"/>
    <property type="project" value="InterPro"/>
</dbReference>
<sequence length="202" mass="21675">MKNIKSILPKAAVLILIITIICGVIYPLIITGISQVFFNNKANGSIIEVNGVKYGSELLGQQYTSNEYMWGRVMSVDTSTFTDSEGNSVMYAKAASNLTPASDEYKKLIAQRVQKIKDANPDADTDKIPVDLITGSGSGIDPGVSVAAAKYQVARIAKARNLSVSDVNKIIDKYTTGRLLGIFGESTVNVLKVNLALDGILN</sequence>
<evidence type="ECO:0000256" key="7">
    <source>
        <dbReference type="ARBA" id="ARBA00022958"/>
    </source>
</evidence>
<accession>A0A1I0PM18</accession>
<evidence type="ECO:0000313" key="13">
    <source>
        <dbReference type="Proteomes" id="UP000199701"/>
    </source>
</evidence>
<evidence type="ECO:0000313" key="12">
    <source>
        <dbReference type="EMBL" id="SEW15412.1"/>
    </source>
</evidence>
<dbReference type="OrthoDB" id="9809491at2"/>
<evidence type="ECO:0000256" key="9">
    <source>
        <dbReference type="ARBA" id="ARBA00023065"/>
    </source>
</evidence>
<evidence type="ECO:0000256" key="8">
    <source>
        <dbReference type="ARBA" id="ARBA00022989"/>
    </source>
</evidence>
<evidence type="ECO:0000256" key="4">
    <source>
        <dbReference type="ARBA" id="ARBA00022692"/>
    </source>
</evidence>
<comment type="function">
    <text evidence="11">Part of the high-affinity ATP-driven potassium transport (or Kdp) system, which catalyzes the hydrolysis of ATP coupled with the electrogenic transport of potassium into the cytoplasm. This subunit acts as a catalytic chaperone that increases the ATP-binding affinity of the ATP-hydrolyzing subunit KdpB by the formation of a transient KdpB/KdpC/ATP ternary complex.</text>
</comment>
<keyword evidence="2 11" id="KW-1003">Cell membrane</keyword>
<keyword evidence="10 11" id="KW-0472">Membrane</keyword>
<dbReference type="AlphaFoldDB" id="A0A1I0PM18"/>
<dbReference type="NCBIfam" id="TIGR00681">
    <property type="entry name" value="kdpC"/>
    <property type="match status" value="1"/>
</dbReference>
<keyword evidence="6 11" id="KW-0067">ATP-binding</keyword>
<dbReference type="PANTHER" id="PTHR30042">
    <property type="entry name" value="POTASSIUM-TRANSPORTING ATPASE C CHAIN"/>
    <property type="match status" value="1"/>
</dbReference>
<dbReference type="GO" id="GO:0005886">
    <property type="term" value="C:plasma membrane"/>
    <property type="evidence" value="ECO:0007669"/>
    <property type="project" value="UniProtKB-SubCell"/>
</dbReference>
<reference evidence="12 13" key="1">
    <citation type="submission" date="2016-10" db="EMBL/GenBank/DDBJ databases">
        <authorList>
            <person name="de Groot N.N."/>
        </authorList>
    </citation>
    <scope>NUCLEOTIDE SEQUENCE [LARGE SCALE GENOMIC DNA]</scope>
    <source>
        <strain evidence="12 13">DSM 9179</strain>
    </source>
</reference>
<keyword evidence="4 11" id="KW-0812">Transmembrane</keyword>
<comment type="subcellular location">
    <subcellularLocation>
        <location evidence="11">Cell membrane</location>
        <topology evidence="11">Single-pass membrane protein</topology>
    </subcellularLocation>
</comment>
<comment type="subunit">
    <text evidence="11">The system is composed of three essential subunits: KdpA, KdpB and KdpC.</text>
</comment>
<protein>
    <recommendedName>
        <fullName evidence="11">Potassium-transporting ATPase KdpC subunit</fullName>
    </recommendedName>
    <alternativeName>
        <fullName evidence="11">ATP phosphohydrolase [potassium-transporting] C chain</fullName>
    </alternativeName>
    <alternativeName>
        <fullName evidence="11">Potassium-binding and translocating subunit C</fullName>
    </alternativeName>
    <alternativeName>
        <fullName evidence="11">Potassium-translocating ATPase C chain</fullName>
    </alternativeName>
</protein>
<dbReference type="STRING" id="99656.SAMN05421659_105187"/>
<evidence type="ECO:0000256" key="10">
    <source>
        <dbReference type="ARBA" id="ARBA00023136"/>
    </source>
</evidence>
<keyword evidence="1 11" id="KW-0813">Transport</keyword>
<evidence type="ECO:0000256" key="11">
    <source>
        <dbReference type="HAMAP-Rule" id="MF_00276"/>
    </source>
</evidence>
<proteinExistence type="inferred from homology"/>
<dbReference type="EMBL" id="FOJI01000005">
    <property type="protein sequence ID" value="SEW15412.1"/>
    <property type="molecule type" value="Genomic_DNA"/>
</dbReference>
<keyword evidence="5 11" id="KW-0547">Nucleotide-binding</keyword>
<dbReference type="GO" id="GO:0005524">
    <property type="term" value="F:ATP binding"/>
    <property type="evidence" value="ECO:0007669"/>
    <property type="project" value="UniProtKB-UniRule"/>
</dbReference>
<dbReference type="RefSeq" id="WP_092452736.1">
    <property type="nucleotide sequence ID" value="NZ_FOJI01000005.1"/>
</dbReference>